<organism evidence="2 3">
    <name type="scientific">Oculimacula yallundae</name>
    <dbReference type="NCBI Taxonomy" id="86028"/>
    <lineage>
        <taxon>Eukaryota</taxon>
        <taxon>Fungi</taxon>
        <taxon>Dikarya</taxon>
        <taxon>Ascomycota</taxon>
        <taxon>Pezizomycotina</taxon>
        <taxon>Leotiomycetes</taxon>
        <taxon>Helotiales</taxon>
        <taxon>Ploettnerulaceae</taxon>
        <taxon>Oculimacula</taxon>
    </lineage>
</organism>
<keyword evidence="3" id="KW-1185">Reference proteome</keyword>
<comment type="caution">
    <text evidence="2">The sequence shown here is derived from an EMBL/GenBank/DDBJ whole genome shotgun (WGS) entry which is preliminary data.</text>
</comment>
<name>A0ABR4C5U1_9HELO</name>
<feature type="region of interest" description="Disordered" evidence="1">
    <location>
        <begin position="1"/>
        <end position="32"/>
    </location>
</feature>
<evidence type="ECO:0000256" key="1">
    <source>
        <dbReference type="SAM" id="MobiDB-lite"/>
    </source>
</evidence>
<evidence type="ECO:0000313" key="2">
    <source>
        <dbReference type="EMBL" id="KAL2065302.1"/>
    </source>
</evidence>
<reference evidence="2 3" key="1">
    <citation type="journal article" date="2024" name="Commun. Biol.">
        <title>Comparative genomic analysis of thermophilic fungi reveals convergent evolutionary adaptations and gene losses.</title>
        <authorList>
            <person name="Steindorff A.S."/>
            <person name="Aguilar-Pontes M.V."/>
            <person name="Robinson A.J."/>
            <person name="Andreopoulos B."/>
            <person name="LaButti K."/>
            <person name="Kuo A."/>
            <person name="Mondo S."/>
            <person name="Riley R."/>
            <person name="Otillar R."/>
            <person name="Haridas S."/>
            <person name="Lipzen A."/>
            <person name="Grimwood J."/>
            <person name="Schmutz J."/>
            <person name="Clum A."/>
            <person name="Reid I.D."/>
            <person name="Moisan M.C."/>
            <person name="Butler G."/>
            <person name="Nguyen T.T.M."/>
            <person name="Dewar K."/>
            <person name="Conant G."/>
            <person name="Drula E."/>
            <person name="Henrissat B."/>
            <person name="Hansel C."/>
            <person name="Singer S."/>
            <person name="Hutchinson M.I."/>
            <person name="de Vries R.P."/>
            <person name="Natvig D.O."/>
            <person name="Powell A.J."/>
            <person name="Tsang A."/>
            <person name="Grigoriev I.V."/>
        </authorList>
    </citation>
    <scope>NUCLEOTIDE SEQUENCE [LARGE SCALE GENOMIC DNA]</scope>
    <source>
        <strain evidence="2 3">CBS 494.80</strain>
    </source>
</reference>
<dbReference type="Proteomes" id="UP001595075">
    <property type="component" value="Unassembled WGS sequence"/>
</dbReference>
<accession>A0ABR4C5U1</accession>
<evidence type="ECO:0000313" key="3">
    <source>
        <dbReference type="Proteomes" id="UP001595075"/>
    </source>
</evidence>
<proteinExistence type="predicted"/>
<protein>
    <submittedName>
        <fullName evidence="2">Uncharacterized protein</fullName>
    </submittedName>
</protein>
<gene>
    <name evidence="2" type="ORF">VTL71DRAFT_2971</name>
</gene>
<sequence length="32" mass="3612">MSNSYPEYILFRRPTARSTRPGNLAGVDPDTE</sequence>
<dbReference type="EMBL" id="JAZHXI010000012">
    <property type="protein sequence ID" value="KAL2065302.1"/>
    <property type="molecule type" value="Genomic_DNA"/>
</dbReference>